<keyword evidence="1 4" id="KW-0808">Transferase</keyword>
<dbReference type="Pfam" id="PF00583">
    <property type="entry name" value="Acetyltransf_1"/>
    <property type="match status" value="1"/>
</dbReference>
<dbReference type="InterPro" id="IPR051016">
    <property type="entry name" value="Diverse_Substrate_AcTransf"/>
</dbReference>
<dbReference type="HOGENOM" id="CLU_013985_32_1_6"/>
<evidence type="ECO:0000259" key="3">
    <source>
        <dbReference type="PROSITE" id="PS51186"/>
    </source>
</evidence>
<dbReference type="Gene3D" id="3.40.630.30">
    <property type="match status" value="1"/>
</dbReference>
<accession>K6UQC9</accession>
<evidence type="ECO:0000313" key="4">
    <source>
        <dbReference type="EMBL" id="AFJ46656.1"/>
    </source>
</evidence>
<dbReference type="eggNOG" id="COG0456">
    <property type="taxonomic scope" value="Bacteria"/>
</dbReference>
<dbReference type="PANTHER" id="PTHR10545:SF42">
    <property type="entry name" value="ACETYLTRANSFERASE"/>
    <property type="match status" value="1"/>
</dbReference>
<protein>
    <submittedName>
        <fullName evidence="4">Putative acetyltransferase</fullName>
    </submittedName>
</protein>
<accession>I2B802</accession>
<evidence type="ECO:0000256" key="2">
    <source>
        <dbReference type="ARBA" id="ARBA00023315"/>
    </source>
</evidence>
<dbReference type="InterPro" id="IPR016181">
    <property type="entry name" value="Acyl_CoA_acyltransferase"/>
</dbReference>
<evidence type="ECO:0000313" key="5">
    <source>
        <dbReference type="Proteomes" id="UP000001955"/>
    </source>
</evidence>
<dbReference type="SUPFAM" id="SSF55729">
    <property type="entry name" value="Acyl-CoA N-acyltransferases (Nat)"/>
    <property type="match status" value="1"/>
</dbReference>
<dbReference type="CDD" id="cd04301">
    <property type="entry name" value="NAT_SF"/>
    <property type="match status" value="1"/>
</dbReference>
<gene>
    <name evidence="4" type="ordered locus">EBL_c15620</name>
</gene>
<dbReference type="PANTHER" id="PTHR10545">
    <property type="entry name" value="DIAMINE N-ACETYLTRANSFERASE"/>
    <property type="match status" value="1"/>
</dbReference>
<keyword evidence="5" id="KW-1185">Reference proteome</keyword>
<dbReference type="GO" id="GO:0008080">
    <property type="term" value="F:N-acetyltransferase activity"/>
    <property type="evidence" value="ECO:0007669"/>
    <property type="project" value="TreeGrafter"/>
</dbReference>
<organism evidence="4 5">
    <name type="scientific">Shimwellia blattae (strain ATCC 29907 / DSM 4481 / JCM 1650 / NBRC 105725 / CDC 9005-74)</name>
    <name type="common">Escherichia blattae</name>
    <dbReference type="NCBI Taxonomy" id="630626"/>
    <lineage>
        <taxon>Bacteria</taxon>
        <taxon>Pseudomonadati</taxon>
        <taxon>Pseudomonadota</taxon>
        <taxon>Gammaproteobacteria</taxon>
        <taxon>Enterobacterales</taxon>
        <taxon>Enterobacteriaceae</taxon>
        <taxon>Shimwellia</taxon>
    </lineage>
</organism>
<dbReference type="AlphaFoldDB" id="I2B802"/>
<reference evidence="4 5" key="1">
    <citation type="journal article" date="2012" name="J. Bacteriol.">
        <title>Complete genome sequence of the B12-producing Shimwellia blattae strain DSM 4481, isolated from a cockroach.</title>
        <authorList>
            <person name="Brzuszkiewicz E."/>
            <person name="Waschkowitz T."/>
            <person name="Wiezer A."/>
            <person name="Daniel R."/>
        </authorList>
    </citation>
    <scope>NUCLEOTIDE SEQUENCE [LARGE SCALE GENOMIC DNA]</scope>
    <source>
        <strain evidence="5">ATCC 29907 / DSM 4481 / JCM 1650 / NBRC 105725 / CDC 9005-74</strain>
    </source>
</reference>
<evidence type="ECO:0000256" key="1">
    <source>
        <dbReference type="ARBA" id="ARBA00022679"/>
    </source>
</evidence>
<dbReference type="InterPro" id="IPR000182">
    <property type="entry name" value="GNAT_dom"/>
</dbReference>
<dbReference type="Proteomes" id="UP000001955">
    <property type="component" value="Chromosome"/>
</dbReference>
<dbReference type="PROSITE" id="PS51186">
    <property type="entry name" value="GNAT"/>
    <property type="match status" value="1"/>
</dbReference>
<dbReference type="EMBL" id="CP001560">
    <property type="protein sequence ID" value="AFJ46656.1"/>
    <property type="molecule type" value="Genomic_DNA"/>
</dbReference>
<feature type="domain" description="N-acetyltransferase" evidence="3">
    <location>
        <begin position="1"/>
        <end position="143"/>
    </location>
</feature>
<dbReference type="PATRIC" id="fig|630626.3.peg.1505"/>
<proteinExistence type="predicted"/>
<name>I2B802_SHIBC</name>
<sequence>MNIRPVTQSDFSHWMPLWQQYLDFYQHELPAGVTRSVFERLCAGNEMLGLVATGDDGQLTGLMNLVFHPSTWSLHGYCYVEDLLVAPEYRGQGIARALFAYAGQLADKRQCDRVYWFTQQDNQAARRLYDSIGHQIPFVVYNR</sequence>
<dbReference type="STRING" id="630626.EBL_c15620"/>
<keyword evidence="2" id="KW-0012">Acyltransferase</keyword>
<dbReference type="KEGG" id="ebt:EBL_c15620"/>
<dbReference type="RefSeq" id="WP_002440116.1">
    <property type="nucleotide sequence ID" value="NC_017910.1"/>
</dbReference>
<dbReference type="OrthoDB" id="9805924at2"/>